<evidence type="ECO:0000313" key="2">
    <source>
        <dbReference type="Proteomes" id="UP000265520"/>
    </source>
</evidence>
<comment type="caution">
    <text evidence="1">The sequence shown here is derived from an EMBL/GenBank/DDBJ whole genome shotgun (WGS) entry which is preliminary data.</text>
</comment>
<reference evidence="1 2" key="1">
    <citation type="journal article" date="2018" name="Front. Plant Sci.">
        <title>Red Clover (Trifolium pratense) and Zigzag Clover (T. medium) - A Picture of Genomic Similarities and Differences.</title>
        <authorList>
            <person name="Dluhosova J."/>
            <person name="Istvanek J."/>
            <person name="Nedelnik J."/>
            <person name="Repkova J."/>
        </authorList>
    </citation>
    <scope>NUCLEOTIDE SEQUENCE [LARGE SCALE GENOMIC DNA]</scope>
    <source>
        <strain evidence="2">cv. 10/8</strain>
        <tissue evidence="1">Leaf</tissue>
    </source>
</reference>
<keyword evidence="2" id="KW-1185">Reference proteome</keyword>
<proteinExistence type="predicted"/>
<dbReference type="Proteomes" id="UP000265520">
    <property type="component" value="Unassembled WGS sequence"/>
</dbReference>
<sequence length="10" mass="1094">MARCAVDAEE</sequence>
<organism evidence="1 2">
    <name type="scientific">Trifolium medium</name>
    <dbReference type="NCBI Taxonomy" id="97028"/>
    <lineage>
        <taxon>Eukaryota</taxon>
        <taxon>Viridiplantae</taxon>
        <taxon>Streptophyta</taxon>
        <taxon>Embryophyta</taxon>
        <taxon>Tracheophyta</taxon>
        <taxon>Spermatophyta</taxon>
        <taxon>Magnoliopsida</taxon>
        <taxon>eudicotyledons</taxon>
        <taxon>Gunneridae</taxon>
        <taxon>Pentapetalae</taxon>
        <taxon>rosids</taxon>
        <taxon>fabids</taxon>
        <taxon>Fabales</taxon>
        <taxon>Fabaceae</taxon>
        <taxon>Papilionoideae</taxon>
        <taxon>50 kb inversion clade</taxon>
        <taxon>NPAAA clade</taxon>
        <taxon>Hologalegina</taxon>
        <taxon>IRL clade</taxon>
        <taxon>Trifolieae</taxon>
        <taxon>Trifolium</taxon>
    </lineage>
</organism>
<protein>
    <submittedName>
        <fullName evidence="1">Uncharacterized protein</fullName>
    </submittedName>
</protein>
<feature type="non-terminal residue" evidence="1">
    <location>
        <position position="10"/>
    </location>
</feature>
<dbReference type="EMBL" id="LXQA011313505">
    <property type="protein sequence ID" value="MCI92878.1"/>
    <property type="molecule type" value="Genomic_DNA"/>
</dbReference>
<accession>A0A392VWV3</accession>
<evidence type="ECO:0000313" key="1">
    <source>
        <dbReference type="EMBL" id="MCI92878.1"/>
    </source>
</evidence>
<name>A0A392VWV3_9FABA</name>